<dbReference type="InterPro" id="IPR053925">
    <property type="entry name" value="RecX_HTH_3rd"/>
</dbReference>
<dbReference type="Pfam" id="PF02631">
    <property type="entry name" value="RecX_HTH2"/>
    <property type="match status" value="1"/>
</dbReference>
<protein>
    <recommendedName>
        <fullName evidence="4 6">Regulatory protein RecX</fullName>
    </recommendedName>
</protein>
<feature type="domain" description="RecX third three-helical" evidence="8">
    <location>
        <begin position="215"/>
        <end position="257"/>
    </location>
</feature>
<dbReference type="Proteomes" id="UP000321298">
    <property type="component" value="Chromosome"/>
</dbReference>
<evidence type="ECO:0000259" key="7">
    <source>
        <dbReference type="Pfam" id="PF02631"/>
    </source>
</evidence>
<dbReference type="InterPro" id="IPR036388">
    <property type="entry name" value="WH-like_DNA-bd_sf"/>
</dbReference>
<dbReference type="GeneID" id="66531843"/>
<dbReference type="NCBIfam" id="NF010733">
    <property type="entry name" value="PRK14135.1"/>
    <property type="match status" value="1"/>
</dbReference>
<gene>
    <name evidence="6 10" type="primary">recX</name>
    <name evidence="10" type="ORF">FGL83_06500</name>
</gene>
<feature type="domain" description="RecX second three-helical" evidence="7">
    <location>
        <begin position="107"/>
        <end position="148"/>
    </location>
</feature>
<evidence type="ECO:0000259" key="8">
    <source>
        <dbReference type="Pfam" id="PF21981"/>
    </source>
</evidence>
<dbReference type="RefSeq" id="WP_147001190.1">
    <property type="nucleotide sequence ID" value="NZ_CP042387.1"/>
</dbReference>
<reference evidence="10 11" key="1">
    <citation type="submission" date="2019-06" db="EMBL/GenBank/DDBJ databases">
        <title>Genome analyses of bacteria isolated from kimchi.</title>
        <authorList>
            <person name="Lee S."/>
            <person name="Ahn S."/>
            <person name="Roh S."/>
        </authorList>
    </citation>
    <scope>NUCLEOTIDE SEQUENCE [LARGE SCALE GENOMIC DNA]</scope>
    <source>
        <strain evidence="10 11">CBA3625</strain>
    </source>
</reference>
<dbReference type="InterPro" id="IPR003783">
    <property type="entry name" value="Regulatory_RecX"/>
</dbReference>
<sequence>MKKITKIATQKQAGRYSIDLDNVFAFGVAESVLIKYGLAKGRELDDALIAQIKYDDAIAKALNTALNYLGHALRTEKQIRQKLSDQQVTETIQDAVLARLKELGYVDDFNYAKHYVATKKRLSPKGPVAISLALQQAGVPASAIAQALATYTTVEQLAVGEQLALKLAQRYQREATRAKQQKIVQALVQKGFSFDIAQTVVAQIDFANDEDTERANVIRQAERLWYRYRNVTESERQYKVKNKLYTKGFSAEWIDVALQTVTQSDALTEFSE</sequence>
<evidence type="ECO:0000256" key="2">
    <source>
        <dbReference type="ARBA" id="ARBA00004496"/>
    </source>
</evidence>
<evidence type="ECO:0000313" key="10">
    <source>
        <dbReference type="EMBL" id="QEA44340.1"/>
    </source>
</evidence>
<dbReference type="InterPro" id="IPR053924">
    <property type="entry name" value="RecX_HTH_2nd"/>
</dbReference>
<dbReference type="GO" id="GO:0006282">
    <property type="term" value="P:regulation of DNA repair"/>
    <property type="evidence" value="ECO:0007669"/>
    <property type="project" value="UniProtKB-UniRule"/>
</dbReference>
<feature type="domain" description="RecX third three-helical" evidence="8">
    <location>
        <begin position="155"/>
        <end position="201"/>
    </location>
</feature>
<dbReference type="Gene3D" id="1.10.10.10">
    <property type="entry name" value="Winged helix-like DNA-binding domain superfamily/Winged helix DNA-binding domain"/>
    <property type="match status" value="4"/>
</dbReference>
<comment type="subcellular location">
    <subcellularLocation>
        <location evidence="2 6">Cytoplasm</location>
    </subcellularLocation>
</comment>
<feature type="domain" description="RecX first three-helical" evidence="9">
    <location>
        <begin position="61"/>
        <end position="100"/>
    </location>
</feature>
<evidence type="ECO:0000259" key="9">
    <source>
        <dbReference type="Pfam" id="PF21982"/>
    </source>
</evidence>
<comment type="similarity">
    <text evidence="3 6">Belongs to the RecX family.</text>
</comment>
<dbReference type="Pfam" id="PF21982">
    <property type="entry name" value="RecX_HTH1"/>
    <property type="match status" value="1"/>
</dbReference>
<evidence type="ECO:0000256" key="5">
    <source>
        <dbReference type="ARBA" id="ARBA00022490"/>
    </source>
</evidence>
<evidence type="ECO:0000256" key="4">
    <source>
        <dbReference type="ARBA" id="ARBA00018111"/>
    </source>
</evidence>
<dbReference type="Pfam" id="PF21981">
    <property type="entry name" value="RecX_HTH3"/>
    <property type="match status" value="2"/>
</dbReference>
<evidence type="ECO:0000256" key="6">
    <source>
        <dbReference type="HAMAP-Rule" id="MF_01114"/>
    </source>
</evidence>
<evidence type="ECO:0000313" key="11">
    <source>
        <dbReference type="Proteomes" id="UP000321298"/>
    </source>
</evidence>
<keyword evidence="11" id="KW-1185">Reference proteome</keyword>
<dbReference type="EMBL" id="CP042387">
    <property type="protein sequence ID" value="QEA44340.1"/>
    <property type="molecule type" value="Genomic_DNA"/>
</dbReference>
<dbReference type="HAMAP" id="MF_01114">
    <property type="entry name" value="RecX"/>
    <property type="match status" value="1"/>
</dbReference>
<accession>A0AAP9ECG5</accession>
<dbReference type="AlphaFoldDB" id="A0AAP9ECG5"/>
<keyword evidence="5 6" id="KW-0963">Cytoplasm</keyword>
<evidence type="ECO:0000256" key="1">
    <source>
        <dbReference type="ARBA" id="ARBA00003529"/>
    </source>
</evidence>
<dbReference type="GO" id="GO:0005737">
    <property type="term" value="C:cytoplasm"/>
    <property type="evidence" value="ECO:0007669"/>
    <property type="project" value="UniProtKB-SubCell"/>
</dbReference>
<name>A0AAP9ECG5_LEULA</name>
<proteinExistence type="inferred from homology"/>
<comment type="function">
    <text evidence="1 6">Modulates RecA activity.</text>
</comment>
<dbReference type="InterPro" id="IPR053926">
    <property type="entry name" value="RecX_HTH_1st"/>
</dbReference>
<dbReference type="PANTHER" id="PTHR33602">
    <property type="entry name" value="REGULATORY PROTEIN RECX FAMILY PROTEIN"/>
    <property type="match status" value="1"/>
</dbReference>
<evidence type="ECO:0000256" key="3">
    <source>
        <dbReference type="ARBA" id="ARBA00009695"/>
    </source>
</evidence>
<organism evidence="10 11">
    <name type="scientific">Leuconostoc lactis</name>
    <dbReference type="NCBI Taxonomy" id="1246"/>
    <lineage>
        <taxon>Bacteria</taxon>
        <taxon>Bacillati</taxon>
        <taxon>Bacillota</taxon>
        <taxon>Bacilli</taxon>
        <taxon>Lactobacillales</taxon>
        <taxon>Lactobacillaceae</taxon>
        <taxon>Leuconostoc</taxon>
    </lineage>
</organism>
<dbReference type="PANTHER" id="PTHR33602:SF1">
    <property type="entry name" value="REGULATORY PROTEIN RECX FAMILY PROTEIN"/>
    <property type="match status" value="1"/>
</dbReference>